<dbReference type="RefSeq" id="WP_158369892.1">
    <property type="nucleotide sequence ID" value="NZ_JAOQJU010000009.1"/>
</dbReference>
<gene>
    <name evidence="3" type="ORF">OCV99_08955</name>
</gene>
<keyword evidence="1" id="KW-0732">Signal</keyword>
<keyword evidence="4" id="KW-1185">Reference proteome</keyword>
<proteinExistence type="predicted"/>
<dbReference type="InterPro" id="IPR027954">
    <property type="entry name" value="Transcobalamin-like_C"/>
</dbReference>
<comment type="caution">
    <text evidence="3">The sequence shown here is derived from an EMBL/GenBank/DDBJ whole genome shotgun (WGS) entry which is preliminary data.</text>
</comment>
<dbReference type="Pfam" id="PF14478">
    <property type="entry name" value="DUF4430"/>
    <property type="match status" value="1"/>
</dbReference>
<reference evidence="3 4" key="1">
    <citation type="journal article" date="2021" name="ISME Commun">
        <title>Automated analysis of genomic sequences facilitates high-throughput and comprehensive description of bacteria.</title>
        <authorList>
            <person name="Hitch T.C.A."/>
        </authorList>
    </citation>
    <scope>NUCLEOTIDE SEQUENCE [LARGE SCALE GENOMIC DNA]</scope>
    <source>
        <strain evidence="3 4">Sanger_03</strain>
    </source>
</reference>
<dbReference type="Gene3D" id="2.170.130.30">
    <property type="match status" value="1"/>
</dbReference>
<organism evidence="3 4">
    <name type="scientific">Dorea acetigenes</name>
    <dbReference type="NCBI Taxonomy" id="2981787"/>
    <lineage>
        <taxon>Bacteria</taxon>
        <taxon>Bacillati</taxon>
        <taxon>Bacillota</taxon>
        <taxon>Clostridia</taxon>
        <taxon>Lachnospirales</taxon>
        <taxon>Lachnospiraceae</taxon>
        <taxon>Dorea</taxon>
    </lineage>
</organism>
<name>A0ABT2RMN8_9FIRM</name>
<evidence type="ECO:0000256" key="1">
    <source>
        <dbReference type="SAM" id="SignalP"/>
    </source>
</evidence>
<feature type="domain" description="Transcobalamin-like C-terminal" evidence="2">
    <location>
        <begin position="82"/>
        <end position="151"/>
    </location>
</feature>
<evidence type="ECO:0000313" key="3">
    <source>
        <dbReference type="EMBL" id="MCU6686673.1"/>
    </source>
</evidence>
<evidence type="ECO:0000259" key="2">
    <source>
        <dbReference type="Pfam" id="PF14478"/>
    </source>
</evidence>
<feature type="signal peptide" evidence="1">
    <location>
        <begin position="1"/>
        <end position="24"/>
    </location>
</feature>
<protein>
    <submittedName>
        <fullName evidence="3">DUF4430 domain-containing protein</fullName>
    </submittedName>
</protein>
<feature type="chain" id="PRO_5046508175" evidence="1">
    <location>
        <begin position="25"/>
        <end position="152"/>
    </location>
</feature>
<dbReference type="EMBL" id="JAOQJU010000009">
    <property type="protein sequence ID" value="MCU6686673.1"/>
    <property type="molecule type" value="Genomic_DNA"/>
</dbReference>
<evidence type="ECO:0000313" key="4">
    <source>
        <dbReference type="Proteomes" id="UP001652431"/>
    </source>
</evidence>
<accession>A0ABT2RMN8</accession>
<sequence length="152" mass="16864">MQLKLKNRKISSLLLLLMLTMALAFSTTGCSGKNTDEKTTTETKQYTSSETHVLGEGKTTFNLTVSDPDGTETLFEIHTDAKTVGEALEELELIAGEEGDYGLYVKTVNGITADYDTDKTYWAFYVNDEYSQTGVDATKITEGDHYSFKVEK</sequence>
<dbReference type="Proteomes" id="UP001652431">
    <property type="component" value="Unassembled WGS sequence"/>
</dbReference>
<dbReference type="PROSITE" id="PS51257">
    <property type="entry name" value="PROKAR_LIPOPROTEIN"/>
    <property type="match status" value="1"/>
</dbReference>